<comment type="caution">
    <text evidence="3">The sequence shown here is derived from an EMBL/GenBank/DDBJ whole genome shotgun (WGS) entry which is preliminary data.</text>
</comment>
<gene>
    <name evidence="3" type="ORF">BLITH_1267</name>
</gene>
<feature type="transmembrane region" description="Helical" evidence="1">
    <location>
        <begin position="124"/>
        <end position="145"/>
    </location>
</feature>
<sequence length="179" mass="19002">MSLAWLEAAGAWVLPAFLAVILGAALFRRVPAYSAFIEGAKEGFDTFLTILPHLVGMLAALAVFQSSGALKALTSFLAPYFRPLGFPPELLPLALLRPFSGAASMAVVTHLMGRYGPDSEIGRLAAIMQGSTDTTFYVLTVYFGSVGIVRERYAVKVGLIGDAAGILAALLVGRWFFSA</sequence>
<dbReference type="Proteomes" id="UP000244016">
    <property type="component" value="Unassembled WGS sequence"/>
</dbReference>
<evidence type="ECO:0000259" key="2">
    <source>
        <dbReference type="Pfam" id="PF07670"/>
    </source>
</evidence>
<evidence type="ECO:0000256" key="1">
    <source>
        <dbReference type="SAM" id="Phobius"/>
    </source>
</evidence>
<dbReference type="InterPro" id="IPR052549">
    <property type="entry name" value="SpmB"/>
</dbReference>
<dbReference type="Pfam" id="PF07670">
    <property type="entry name" value="Gate"/>
    <property type="match status" value="1"/>
</dbReference>
<proteinExistence type="predicted"/>
<evidence type="ECO:0000313" key="3">
    <source>
        <dbReference type="EMBL" id="PTQ51629.1"/>
    </source>
</evidence>
<reference evidence="3 4" key="1">
    <citation type="submission" date="2017-08" db="EMBL/GenBank/DDBJ databases">
        <title>Burning lignite coal seam in the remote Altai Mountains harbors a hydrogen-driven thermophilic microbial community.</title>
        <authorList>
            <person name="Kadnikov V.V."/>
            <person name="Mardanov A.V."/>
            <person name="Ivasenko D."/>
            <person name="Beletsky A.V."/>
            <person name="Karnachuk O.V."/>
            <person name="Ravin N.V."/>
        </authorList>
    </citation>
    <scope>NUCLEOTIDE SEQUENCE [LARGE SCALE GENOMIC DNA]</scope>
    <source>
        <strain evidence="3">AL31</strain>
    </source>
</reference>
<name>A0A2T5G618_9BACL</name>
<accession>A0A2T5G618</accession>
<feature type="transmembrane region" description="Helical" evidence="1">
    <location>
        <begin position="157"/>
        <end position="177"/>
    </location>
</feature>
<organism evidence="3 4">
    <name type="scientific">Brockia lithotrophica</name>
    <dbReference type="NCBI Taxonomy" id="933949"/>
    <lineage>
        <taxon>Bacteria</taxon>
        <taxon>Bacillati</taxon>
        <taxon>Bacillota</taxon>
        <taxon>Bacilli</taxon>
        <taxon>Bacillales</taxon>
        <taxon>Bacillales Family X. Incertae Sedis</taxon>
        <taxon>Brockia</taxon>
    </lineage>
</organism>
<dbReference type="PANTHER" id="PTHR35793:SF2">
    <property type="entry name" value="INNER MEMBRANE PROTEIN YJIG"/>
    <property type="match status" value="1"/>
</dbReference>
<evidence type="ECO:0000313" key="4">
    <source>
        <dbReference type="Proteomes" id="UP000244016"/>
    </source>
</evidence>
<feature type="transmembrane region" description="Helical" evidence="1">
    <location>
        <begin position="47"/>
        <end position="70"/>
    </location>
</feature>
<protein>
    <submittedName>
        <fullName evidence="3">Spore maturation protein B</fullName>
    </submittedName>
</protein>
<dbReference type="PANTHER" id="PTHR35793">
    <property type="entry name" value="INNER MEMBRANE PROTEIN YJIG"/>
    <property type="match status" value="1"/>
</dbReference>
<dbReference type="EMBL" id="PEBW01000004">
    <property type="protein sequence ID" value="PTQ51629.1"/>
    <property type="molecule type" value="Genomic_DNA"/>
</dbReference>
<keyword evidence="1" id="KW-1133">Transmembrane helix</keyword>
<dbReference type="InterPro" id="IPR011642">
    <property type="entry name" value="Gate_dom"/>
</dbReference>
<dbReference type="AlphaFoldDB" id="A0A2T5G618"/>
<keyword evidence="1" id="KW-0472">Membrane</keyword>
<dbReference type="GO" id="GO:0005886">
    <property type="term" value="C:plasma membrane"/>
    <property type="evidence" value="ECO:0007669"/>
    <property type="project" value="TreeGrafter"/>
</dbReference>
<feature type="domain" description="Nucleoside transporter/FeoB GTPase Gate" evidence="2">
    <location>
        <begin position="47"/>
        <end position="148"/>
    </location>
</feature>
<keyword evidence="1" id="KW-0812">Transmembrane</keyword>
<feature type="transmembrane region" description="Helical" evidence="1">
    <location>
        <begin position="6"/>
        <end position="27"/>
    </location>
</feature>